<keyword evidence="2" id="KW-1185">Reference proteome</keyword>
<dbReference type="CDD" id="cd04301">
    <property type="entry name" value="NAT_SF"/>
    <property type="match status" value="1"/>
</dbReference>
<evidence type="ECO:0008006" key="3">
    <source>
        <dbReference type="Google" id="ProtNLM"/>
    </source>
</evidence>
<organism evidence="1 2">
    <name type="scientific">Bacillus weihaiensis</name>
    <dbReference type="NCBI Taxonomy" id="1547283"/>
    <lineage>
        <taxon>Bacteria</taxon>
        <taxon>Bacillati</taxon>
        <taxon>Bacillota</taxon>
        <taxon>Bacilli</taxon>
        <taxon>Bacillales</taxon>
        <taxon>Bacillaceae</taxon>
        <taxon>Bacillus</taxon>
    </lineage>
</organism>
<dbReference type="Gene3D" id="3.40.630.30">
    <property type="match status" value="1"/>
</dbReference>
<dbReference type="SUPFAM" id="SSF55729">
    <property type="entry name" value="Acyl-CoA N-acyltransferases (Nat)"/>
    <property type="match status" value="1"/>
</dbReference>
<dbReference type="Proteomes" id="UP000181936">
    <property type="component" value="Chromosome"/>
</dbReference>
<dbReference type="STRING" id="1547283.A9C19_11915"/>
<sequence length="147" mass="17316">MIKQDRDLLRSLIKESPSWQRVECGMNELEAYLLSYEMFQGSWRVWNSPNNEPIGISYHLDWAPSNERPWLGTILIHPNERNKGYGKRIIQQIGQEQRINGHKAFYASSPAIYDDWLKFLGKCQFEQVKLETNNKNNLDYIICVKPL</sequence>
<name>A0A1L3MXR7_9BACI</name>
<dbReference type="InterPro" id="IPR016181">
    <property type="entry name" value="Acyl_CoA_acyltransferase"/>
</dbReference>
<dbReference type="AlphaFoldDB" id="A0A1L3MXR7"/>
<reference evidence="1 2" key="1">
    <citation type="journal article" date="2016" name="Sci. Rep.">
        <title>Complete genome sequence and transcriptomic analysis of a novel marine strain Bacillus weihaiensis reveals the mechanism of brown algae degradation.</title>
        <authorList>
            <person name="Zhu Y."/>
            <person name="Chen P."/>
            <person name="Bao Y."/>
            <person name="Men Y."/>
            <person name="Zeng Y."/>
            <person name="Yang J."/>
            <person name="Sun J."/>
            <person name="Sun Y."/>
        </authorList>
    </citation>
    <scope>NUCLEOTIDE SEQUENCE [LARGE SCALE GENOMIC DNA]</scope>
    <source>
        <strain evidence="1 2">Alg07</strain>
    </source>
</reference>
<evidence type="ECO:0000313" key="1">
    <source>
        <dbReference type="EMBL" id="APH07080.1"/>
    </source>
</evidence>
<gene>
    <name evidence="1" type="ORF">A9C19_11915</name>
</gene>
<accession>A0A1L3MXR7</accession>
<dbReference type="EMBL" id="CP016020">
    <property type="protein sequence ID" value="APH07080.1"/>
    <property type="molecule type" value="Genomic_DNA"/>
</dbReference>
<protein>
    <recommendedName>
        <fullName evidence="3">N-acetyltransferase domain-containing protein</fullName>
    </recommendedName>
</protein>
<evidence type="ECO:0000313" key="2">
    <source>
        <dbReference type="Proteomes" id="UP000181936"/>
    </source>
</evidence>
<proteinExistence type="predicted"/>
<dbReference type="KEGG" id="bwh:A9C19_11915"/>